<proteinExistence type="inferred from homology"/>
<organism evidence="14 15">
    <name type="scientific">Sphingomonas colocasiae</name>
    <dbReference type="NCBI Taxonomy" id="1848973"/>
    <lineage>
        <taxon>Bacteria</taxon>
        <taxon>Pseudomonadati</taxon>
        <taxon>Pseudomonadota</taxon>
        <taxon>Alphaproteobacteria</taxon>
        <taxon>Sphingomonadales</taxon>
        <taxon>Sphingomonadaceae</taxon>
        <taxon>Sphingomonas</taxon>
    </lineage>
</organism>
<keyword evidence="6" id="KW-0408">Iron</keyword>
<keyword evidence="7 11" id="KW-0798">TonB box</keyword>
<evidence type="ECO:0000256" key="9">
    <source>
        <dbReference type="ARBA" id="ARBA00023237"/>
    </source>
</evidence>
<evidence type="ECO:0000256" key="3">
    <source>
        <dbReference type="ARBA" id="ARBA00022452"/>
    </source>
</evidence>
<accession>A0ABS7PX35</accession>
<sequence length="854" mass="90361">MTRSNYTGAACALALAITMSAPAWAQPAPLVRFDIPAQELGTALTQLAQQSGRRIHFSSEVTRGRRALALKAELSVEAALETLLRGSGLGHRTGSDGAIIVERRTTHVETDLSDVTVSEGADILVTGSRIRGAVTASPTTVITAEQIRQEGRADLGAVIRDLSQNFNGGQNPGVFLGGPNGANQNIGGGSAINLRGLGPDASLTLMNGKRLTYSGFSNAIDISAIPVAAVERMEIVTDGASAIYGSDAVAGVANVILRRDYSGVTTAIRGGTTTRGGGSEYQVSVTAGSAWLSGGFLLAYNRGKTDPIYARQRNFVVGFADPTTLLQQSNHDSVLFSGHQAMGEAVVVSVDAYYNRRDSGSLRRIGTELTNSPTNVQTTLISPAIDLDLSGGWTGRIHGTYGHDENSYKTIITDAVTGQSIYNSSGCYCTDTRTAEIGVEGPLIELPGGALRIAAGGGYRHNSLFVRRPGNSNPAGGSTASSFAYGELSIPFVSPAMNVAAIHRLSLTGALRYEKYRLIGGELTPKLGLVYEPTPDVALQGSWGRSFKAAGLLQQFQRAYAELATARILGGTGYPTGSDALFYVGPSLDLSPERAETFTVTLRLHPRMVSGFNLELSYFNVNYTDRVVSPVNNIFAALSNPAYAPFVTYAPTSAQVAAVLAATGARFTNSTGRDPYAAVAIVDNSLTNASADKVSGFDLNGSYRFDFVGGQLELRGSGSWLSGTRTVLKGGPPVDTVGIIYNPTKFRGRAGLVWENDGFGLSAFFNHTGAVFANYFAAQQITTDAFNTVDLNLRYAVGERRGLLSNLEFAVTVDNALDTPPPLFAASIANRPNYDSTNYSVIGRRISFSVTKTW</sequence>
<dbReference type="RefSeq" id="WP_222992018.1">
    <property type="nucleotide sequence ID" value="NZ_JAINVV010000010.1"/>
</dbReference>
<keyword evidence="12" id="KW-0732">Signal</keyword>
<evidence type="ECO:0000256" key="4">
    <source>
        <dbReference type="ARBA" id="ARBA00022496"/>
    </source>
</evidence>
<evidence type="ECO:0000256" key="2">
    <source>
        <dbReference type="ARBA" id="ARBA00022448"/>
    </source>
</evidence>
<evidence type="ECO:0000256" key="10">
    <source>
        <dbReference type="PROSITE-ProRule" id="PRU01360"/>
    </source>
</evidence>
<evidence type="ECO:0000256" key="11">
    <source>
        <dbReference type="RuleBase" id="RU003357"/>
    </source>
</evidence>
<feature type="domain" description="Secretin/TonB short N-terminal" evidence="13">
    <location>
        <begin position="53"/>
        <end position="104"/>
    </location>
</feature>
<evidence type="ECO:0000256" key="1">
    <source>
        <dbReference type="ARBA" id="ARBA00004571"/>
    </source>
</evidence>
<keyword evidence="4" id="KW-0406">Ion transport</keyword>
<comment type="caution">
    <text evidence="14">The sequence shown here is derived from an EMBL/GenBank/DDBJ whole genome shotgun (WGS) entry which is preliminary data.</text>
</comment>
<protein>
    <submittedName>
        <fullName evidence="14">TonB-dependent receptor</fullName>
    </submittedName>
</protein>
<name>A0ABS7PX35_9SPHN</name>
<keyword evidence="15" id="KW-1185">Reference proteome</keyword>
<reference evidence="14 15" key="1">
    <citation type="submission" date="2021-08" db="EMBL/GenBank/DDBJ databases">
        <authorList>
            <person name="Tuo L."/>
        </authorList>
    </citation>
    <scope>NUCLEOTIDE SEQUENCE [LARGE SCALE GENOMIC DNA]</scope>
    <source>
        <strain evidence="14 15">JCM 31229</strain>
    </source>
</reference>
<keyword evidence="5 10" id="KW-0812">Transmembrane</keyword>
<dbReference type="Gene3D" id="2.40.170.20">
    <property type="entry name" value="TonB-dependent receptor, beta-barrel domain"/>
    <property type="match status" value="1"/>
</dbReference>
<evidence type="ECO:0000256" key="8">
    <source>
        <dbReference type="ARBA" id="ARBA00023136"/>
    </source>
</evidence>
<dbReference type="InterPro" id="IPR037066">
    <property type="entry name" value="Plug_dom_sf"/>
</dbReference>
<dbReference type="InterPro" id="IPR039426">
    <property type="entry name" value="TonB-dep_rcpt-like"/>
</dbReference>
<dbReference type="SMART" id="SM00965">
    <property type="entry name" value="STN"/>
    <property type="match status" value="1"/>
</dbReference>
<dbReference type="PANTHER" id="PTHR47234:SF1">
    <property type="entry name" value="TONB-DEPENDENT RECEPTOR"/>
    <property type="match status" value="1"/>
</dbReference>
<dbReference type="InterPro" id="IPR012910">
    <property type="entry name" value="Plug_dom"/>
</dbReference>
<keyword evidence="8 10" id="KW-0472">Membrane</keyword>
<evidence type="ECO:0000256" key="7">
    <source>
        <dbReference type="ARBA" id="ARBA00023077"/>
    </source>
</evidence>
<feature type="signal peptide" evidence="12">
    <location>
        <begin position="1"/>
        <end position="25"/>
    </location>
</feature>
<dbReference type="PANTHER" id="PTHR47234">
    <property type="match status" value="1"/>
</dbReference>
<evidence type="ECO:0000256" key="5">
    <source>
        <dbReference type="ARBA" id="ARBA00022692"/>
    </source>
</evidence>
<gene>
    <name evidence="14" type="ORF">K7G82_21590</name>
</gene>
<dbReference type="SUPFAM" id="SSF56935">
    <property type="entry name" value="Porins"/>
    <property type="match status" value="1"/>
</dbReference>
<keyword evidence="14" id="KW-0675">Receptor</keyword>
<evidence type="ECO:0000259" key="13">
    <source>
        <dbReference type="SMART" id="SM00965"/>
    </source>
</evidence>
<keyword evidence="2 10" id="KW-0813">Transport</keyword>
<dbReference type="Proteomes" id="UP000706039">
    <property type="component" value="Unassembled WGS sequence"/>
</dbReference>
<dbReference type="InterPro" id="IPR036942">
    <property type="entry name" value="Beta-barrel_TonB_sf"/>
</dbReference>
<keyword evidence="9 10" id="KW-0998">Cell outer membrane</keyword>
<comment type="subcellular location">
    <subcellularLocation>
        <location evidence="1 10">Cell outer membrane</location>
        <topology evidence="1 10">Multi-pass membrane protein</topology>
    </subcellularLocation>
</comment>
<dbReference type="InterPro" id="IPR011662">
    <property type="entry name" value="Secretin/TonB_short_N"/>
</dbReference>
<evidence type="ECO:0000313" key="15">
    <source>
        <dbReference type="Proteomes" id="UP000706039"/>
    </source>
</evidence>
<dbReference type="EMBL" id="JAINVV010000010">
    <property type="protein sequence ID" value="MBY8824912.1"/>
    <property type="molecule type" value="Genomic_DNA"/>
</dbReference>
<comment type="similarity">
    <text evidence="10 11">Belongs to the TonB-dependent receptor family.</text>
</comment>
<dbReference type="CDD" id="cd01347">
    <property type="entry name" value="ligand_gated_channel"/>
    <property type="match status" value="1"/>
</dbReference>
<dbReference type="Gene3D" id="2.170.130.10">
    <property type="entry name" value="TonB-dependent receptor, plug domain"/>
    <property type="match status" value="1"/>
</dbReference>
<evidence type="ECO:0000313" key="14">
    <source>
        <dbReference type="EMBL" id="MBY8824912.1"/>
    </source>
</evidence>
<dbReference type="Gene3D" id="3.55.50.30">
    <property type="match status" value="1"/>
</dbReference>
<feature type="chain" id="PRO_5047291825" evidence="12">
    <location>
        <begin position="26"/>
        <end position="854"/>
    </location>
</feature>
<dbReference type="InterPro" id="IPR000531">
    <property type="entry name" value="Beta-barrel_TonB"/>
</dbReference>
<keyword evidence="4" id="KW-0410">Iron transport</keyword>
<evidence type="ECO:0000256" key="6">
    <source>
        <dbReference type="ARBA" id="ARBA00023004"/>
    </source>
</evidence>
<evidence type="ECO:0000256" key="12">
    <source>
        <dbReference type="SAM" id="SignalP"/>
    </source>
</evidence>
<keyword evidence="3 10" id="KW-1134">Transmembrane beta strand</keyword>
<dbReference type="Pfam" id="PF07715">
    <property type="entry name" value="Plug"/>
    <property type="match status" value="1"/>
</dbReference>
<dbReference type="Pfam" id="PF00593">
    <property type="entry name" value="TonB_dep_Rec_b-barrel"/>
    <property type="match status" value="1"/>
</dbReference>
<dbReference type="PROSITE" id="PS52016">
    <property type="entry name" value="TONB_DEPENDENT_REC_3"/>
    <property type="match status" value="1"/>
</dbReference>